<protein>
    <submittedName>
        <fullName evidence="2">Unannotated protein</fullName>
    </submittedName>
</protein>
<feature type="compositionally biased region" description="Gly residues" evidence="1">
    <location>
        <begin position="107"/>
        <end position="120"/>
    </location>
</feature>
<evidence type="ECO:0000313" key="2">
    <source>
        <dbReference type="EMBL" id="CAB4708934.1"/>
    </source>
</evidence>
<proteinExistence type="predicted"/>
<gene>
    <name evidence="2" type="ORF">UFOPK2582_01325</name>
</gene>
<accession>A0A6J6QNA5</accession>
<feature type="region of interest" description="Disordered" evidence="1">
    <location>
        <begin position="101"/>
        <end position="120"/>
    </location>
</feature>
<dbReference type="AlphaFoldDB" id="A0A6J6QNA5"/>
<reference evidence="2" key="1">
    <citation type="submission" date="2020-05" db="EMBL/GenBank/DDBJ databases">
        <authorList>
            <person name="Chiriac C."/>
            <person name="Salcher M."/>
            <person name="Ghai R."/>
            <person name="Kavagutti S V."/>
        </authorList>
    </citation>
    <scope>NUCLEOTIDE SEQUENCE</scope>
</reference>
<dbReference type="Gene3D" id="3.40.960.10">
    <property type="entry name" value="VSR Endonuclease"/>
    <property type="match status" value="1"/>
</dbReference>
<sequence length="341" mass="36727">MSQNSSTQSHSTTTGLAALLRYAATQHGVISAAEAANFEVTRAQLRSGTRRGDWLTPHSGVLISAAAPATWMQRCMVATQRSGGLISHRAAARLHGLDGFHGAESGTRGGGGRGGRGGDGEAGLVELTVPDSRFRATGEFLIHRTCVLDPEDCTVTSGIAVTSIARTLVDLGAVVSDDRVEQALDDAIRRGYSLRWITETLNRVDRPGPSGCASLRRVLARPDRQGPIPDSTFERSMERMAVAGGMPQPERQFRVYDGLGFAHGGLGTLVAQLDAAWPAAKLGVEAHSARWHDGNRRGRADQRRDNHLAGLGWELLYLSWWDLQHPETFQSDLAAAYALRC</sequence>
<name>A0A6J6QNA5_9ZZZZ</name>
<organism evidence="2">
    <name type="scientific">freshwater metagenome</name>
    <dbReference type="NCBI Taxonomy" id="449393"/>
    <lineage>
        <taxon>unclassified sequences</taxon>
        <taxon>metagenomes</taxon>
        <taxon>ecological metagenomes</taxon>
    </lineage>
</organism>
<dbReference type="EMBL" id="CAEZXS010000183">
    <property type="protein sequence ID" value="CAB4708934.1"/>
    <property type="molecule type" value="Genomic_DNA"/>
</dbReference>
<evidence type="ECO:0000256" key="1">
    <source>
        <dbReference type="SAM" id="MobiDB-lite"/>
    </source>
</evidence>